<feature type="domain" description="WSC" evidence="3">
    <location>
        <begin position="145"/>
        <end position="237"/>
    </location>
</feature>
<keyword evidence="5" id="KW-1185">Reference proteome</keyword>
<reference evidence="4 5" key="1">
    <citation type="submission" date="2014-04" db="EMBL/GenBank/DDBJ databases">
        <title>Evolutionary Origins and Diversification of the Mycorrhizal Mutualists.</title>
        <authorList>
            <consortium name="DOE Joint Genome Institute"/>
            <consortium name="Mycorrhizal Genomics Consortium"/>
            <person name="Kohler A."/>
            <person name="Kuo A."/>
            <person name="Nagy L.G."/>
            <person name="Floudas D."/>
            <person name="Copeland A."/>
            <person name="Barry K.W."/>
            <person name="Cichocki N."/>
            <person name="Veneault-Fourrey C."/>
            <person name="LaButti K."/>
            <person name="Lindquist E.A."/>
            <person name="Lipzen A."/>
            <person name="Lundell T."/>
            <person name="Morin E."/>
            <person name="Murat C."/>
            <person name="Riley R."/>
            <person name="Ohm R."/>
            <person name="Sun H."/>
            <person name="Tunlid A."/>
            <person name="Henrissat B."/>
            <person name="Grigoriev I.V."/>
            <person name="Hibbett D.S."/>
            <person name="Martin F."/>
        </authorList>
    </citation>
    <scope>NUCLEOTIDE SEQUENCE [LARGE SCALE GENOMIC DNA]</scope>
    <source>
        <strain evidence="4 5">FD-317 M1</strain>
    </source>
</reference>
<dbReference type="Proteomes" id="UP000053593">
    <property type="component" value="Unassembled WGS sequence"/>
</dbReference>
<evidence type="ECO:0000313" key="4">
    <source>
        <dbReference type="EMBL" id="KIK56705.1"/>
    </source>
</evidence>
<dbReference type="InterPro" id="IPR051589">
    <property type="entry name" value="Sialate-O-sulfotransferase"/>
</dbReference>
<evidence type="ECO:0000256" key="2">
    <source>
        <dbReference type="SAM" id="SignalP"/>
    </source>
</evidence>
<name>A0A0D0B0V5_9AGAR</name>
<dbReference type="AlphaFoldDB" id="A0A0D0B0V5"/>
<evidence type="ECO:0000259" key="3">
    <source>
        <dbReference type="PROSITE" id="PS51212"/>
    </source>
</evidence>
<dbReference type="PROSITE" id="PS51212">
    <property type="entry name" value="WSC"/>
    <property type="match status" value="2"/>
</dbReference>
<dbReference type="EMBL" id="KN834796">
    <property type="protein sequence ID" value="KIK56705.1"/>
    <property type="molecule type" value="Genomic_DNA"/>
</dbReference>
<feature type="signal peptide" evidence="2">
    <location>
        <begin position="1"/>
        <end position="20"/>
    </location>
</feature>
<dbReference type="PANTHER" id="PTHR45964:SF5">
    <property type="entry name" value="WSCD FAMILY MEMBER CG9164"/>
    <property type="match status" value="1"/>
</dbReference>
<dbReference type="Pfam" id="PF01822">
    <property type="entry name" value="WSC"/>
    <property type="match status" value="2"/>
</dbReference>
<evidence type="ECO:0000256" key="1">
    <source>
        <dbReference type="ARBA" id="ARBA00022737"/>
    </source>
</evidence>
<dbReference type="SMART" id="SM00321">
    <property type="entry name" value="WSC"/>
    <property type="match status" value="2"/>
</dbReference>
<organism evidence="4 5">
    <name type="scientific">Collybiopsis luxurians FD-317 M1</name>
    <dbReference type="NCBI Taxonomy" id="944289"/>
    <lineage>
        <taxon>Eukaryota</taxon>
        <taxon>Fungi</taxon>
        <taxon>Dikarya</taxon>
        <taxon>Basidiomycota</taxon>
        <taxon>Agaricomycotina</taxon>
        <taxon>Agaricomycetes</taxon>
        <taxon>Agaricomycetidae</taxon>
        <taxon>Agaricales</taxon>
        <taxon>Marasmiineae</taxon>
        <taxon>Omphalotaceae</taxon>
        <taxon>Collybiopsis</taxon>
        <taxon>Collybiopsis luxurians</taxon>
    </lineage>
</organism>
<accession>A0A0D0B0V5</accession>
<dbReference type="PANTHER" id="PTHR45964">
    <property type="entry name" value="WSCD FAMILY MEMBER CG9164"/>
    <property type="match status" value="1"/>
</dbReference>
<feature type="chain" id="PRO_5002224379" description="WSC domain-containing protein" evidence="2">
    <location>
        <begin position="21"/>
        <end position="428"/>
    </location>
</feature>
<dbReference type="OrthoDB" id="5985073at2759"/>
<sequence>MLRVFGIAILLQLTLHTCSSTIETRQTSIPTGWSVFGCYTDNTSAGRLLRTNSGLPANTITPAVCIEYCSSNNWAYAGVEYGGECWCDEELHETGFQGINASFCNTGKPCSGDPTQTCGGSNIIEVFWDGDFVIPASPATLSRSFWTYSGCFVDSTSHRTLPNKVQTIGGVTPPSCADACAFHGYTIMGTEYGQECWCGNSTGTAAQVPESDCAMTCNADRDFLCGDANRLSVYHHNPGPQETYTNLCTANVGFNASDFNIIASPKEPSTSQSGWNGAILRIIDVLTDGNATWSMLSGCQNCNVTWLTLSFNGGFLIPTVSFPDGAAPMISIDLFQGESVLFQTKSTLPPDFGGYEGYCASPSPYPPESGFSPTDGPILLGNGRADAWAMCPNSSAFPVDRLDLVLQPSANHPHYNIEECIAVDLFLL</sequence>
<dbReference type="InterPro" id="IPR002889">
    <property type="entry name" value="WSC_carb-bd"/>
</dbReference>
<protein>
    <recommendedName>
        <fullName evidence="3">WSC domain-containing protein</fullName>
    </recommendedName>
</protein>
<gene>
    <name evidence="4" type="ORF">GYMLUDRAFT_204660</name>
</gene>
<evidence type="ECO:0000313" key="5">
    <source>
        <dbReference type="Proteomes" id="UP000053593"/>
    </source>
</evidence>
<feature type="domain" description="WSC" evidence="3">
    <location>
        <begin position="32"/>
        <end position="130"/>
    </location>
</feature>
<keyword evidence="2" id="KW-0732">Signal</keyword>
<proteinExistence type="predicted"/>
<dbReference type="HOGENOM" id="CLU_038070_0_0_1"/>
<keyword evidence="1" id="KW-0677">Repeat</keyword>